<proteinExistence type="predicted"/>
<dbReference type="STRING" id="1777143.AWB82_07063"/>
<gene>
    <name evidence="1" type="ORF">AWB82_07063</name>
</gene>
<dbReference type="AlphaFoldDB" id="A0A158DSM3"/>
<accession>A0A158DSM3</accession>
<keyword evidence="2" id="KW-1185">Reference proteome</keyword>
<evidence type="ECO:0000313" key="2">
    <source>
        <dbReference type="Proteomes" id="UP000054596"/>
    </source>
</evidence>
<name>A0A158DSM3_9BURK</name>
<organism evidence="1 2">
    <name type="scientific">Caballeronia glebae</name>
    <dbReference type="NCBI Taxonomy" id="1777143"/>
    <lineage>
        <taxon>Bacteria</taxon>
        <taxon>Pseudomonadati</taxon>
        <taxon>Pseudomonadota</taxon>
        <taxon>Betaproteobacteria</taxon>
        <taxon>Burkholderiales</taxon>
        <taxon>Burkholderiaceae</taxon>
        <taxon>Caballeronia</taxon>
    </lineage>
</organism>
<dbReference type="Gene3D" id="1.10.1220.10">
    <property type="entry name" value="Met repressor-like"/>
    <property type="match status" value="1"/>
</dbReference>
<dbReference type="EMBL" id="FCOJ02000112">
    <property type="protein sequence ID" value="SAK96727.1"/>
    <property type="molecule type" value="Genomic_DNA"/>
</dbReference>
<comment type="caution">
    <text evidence="1">The sequence shown here is derived from an EMBL/GenBank/DDBJ whole genome shotgun (WGS) entry which is preliminary data.</text>
</comment>
<evidence type="ECO:0008006" key="3">
    <source>
        <dbReference type="Google" id="ProtNLM"/>
    </source>
</evidence>
<dbReference type="SUPFAM" id="SSF47598">
    <property type="entry name" value="Ribbon-helix-helix"/>
    <property type="match status" value="1"/>
</dbReference>
<dbReference type="GO" id="GO:0006355">
    <property type="term" value="P:regulation of DNA-templated transcription"/>
    <property type="evidence" value="ECO:0007669"/>
    <property type="project" value="InterPro"/>
</dbReference>
<dbReference type="InterPro" id="IPR013321">
    <property type="entry name" value="Arc_rbn_hlx_hlx"/>
</dbReference>
<dbReference type="InterPro" id="IPR010985">
    <property type="entry name" value="Ribbon_hlx_hlx"/>
</dbReference>
<protein>
    <recommendedName>
        <fullName evidence="3">ParG</fullName>
    </recommendedName>
</protein>
<evidence type="ECO:0000313" key="1">
    <source>
        <dbReference type="EMBL" id="SAK96727.1"/>
    </source>
</evidence>
<reference evidence="1" key="1">
    <citation type="submission" date="2016-01" db="EMBL/GenBank/DDBJ databases">
        <authorList>
            <person name="Peeters C."/>
        </authorList>
    </citation>
    <scope>NUCLEOTIDE SEQUENCE [LARGE SCALE GENOMIC DNA]</scope>
    <source>
        <strain evidence="1">LMG 29325</strain>
    </source>
</reference>
<dbReference type="Proteomes" id="UP000054596">
    <property type="component" value="Unassembled WGS sequence"/>
</dbReference>
<sequence>MSKFQIKPSTGGGAGKPTTRQEFVSGAALVQSQAGTRPPKPVRLNLDLDPEVHKQLKLRAVENGTTVAKLVRDLITRELG</sequence>